<name>A0A319AYT0_ASPVC</name>
<proteinExistence type="predicted"/>
<feature type="compositionally biased region" description="Basic and acidic residues" evidence="1">
    <location>
        <begin position="1"/>
        <end position="24"/>
    </location>
</feature>
<dbReference type="OrthoDB" id="10261788at2759"/>
<protein>
    <submittedName>
        <fullName evidence="2">Uncharacterized protein</fullName>
    </submittedName>
</protein>
<accession>A0A319AYT0</accession>
<evidence type="ECO:0000313" key="3">
    <source>
        <dbReference type="Proteomes" id="UP000248405"/>
    </source>
</evidence>
<dbReference type="AlphaFoldDB" id="A0A319AYT0"/>
<keyword evidence="3" id="KW-1185">Reference proteome</keyword>
<sequence length="101" mass="11802">MGRDRSRSTSKGMSEEVRRSRLTKEVQQGEAGIRGEAMEFMTLGRWQTWKEGMERDSAEDPPRREWDWMIWYAMDSEECELVYVGKISGRSKVSMEEASNT</sequence>
<gene>
    <name evidence="2" type="ORF">BO88DRAFT_152028</name>
</gene>
<dbReference type="Proteomes" id="UP000248405">
    <property type="component" value="Unassembled WGS sequence"/>
</dbReference>
<evidence type="ECO:0000256" key="1">
    <source>
        <dbReference type="SAM" id="MobiDB-lite"/>
    </source>
</evidence>
<organism evidence="2 3">
    <name type="scientific">Aspergillus vadensis (strain CBS 113365 / IMI 142717 / IBT 24658)</name>
    <dbReference type="NCBI Taxonomy" id="1448311"/>
    <lineage>
        <taxon>Eukaryota</taxon>
        <taxon>Fungi</taxon>
        <taxon>Dikarya</taxon>
        <taxon>Ascomycota</taxon>
        <taxon>Pezizomycotina</taxon>
        <taxon>Eurotiomycetes</taxon>
        <taxon>Eurotiomycetidae</taxon>
        <taxon>Eurotiales</taxon>
        <taxon>Aspergillaceae</taxon>
        <taxon>Aspergillus</taxon>
        <taxon>Aspergillus subgen. Circumdati</taxon>
    </lineage>
</organism>
<reference evidence="2" key="1">
    <citation type="submission" date="2016-12" db="EMBL/GenBank/DDBJ databases">
        <title>The genomes of Aspergillus section Nigri reveals drivers in fungal speciation.</title>
        <authorList>
            <consortium name="DOE Joint Genome Institute"/>
            <person name="Vesth T.C."/>
            <person name="Nybo J."/>
            <person name="Theobald S."/>
            <person name="Brandl J."/>
            <person name="Frisvad J.C."/>
            <person name="Nielsen K.F."/>
            <person name="Lyhne E.K."/>
            <person name="Kogle M.E."/>
            <person name="Kuo A."/>
            <person name="Riley R."/>
            <person name="Clum A."/>
            <person name="Nolan M."/>
            <person name="Lipzen A."/>
            <person name="Salamov A."/>
            <person name="Henrissat B."/>
            <person name="Wiebenga A."/>
            <person name="De Vries R.P."/>
            <person name="Grigoriev I.V."/>
            <person name="Mortensen U.H."/>
            <person name="Andersen M.R."/>
            <person name="Baker S.E."/>
        </authorList>
    </citation>
    <scope>NUCLEOTIDE SEQUENCE [LARGE SCALE GENOMIC DNA]</scope>
    <source>
        <strain evidence="2">CBS 113365</strain>
    </source>
</reference>
<evidence type="ECO:0000313" key="2">
    <source>
        <dbReference type="EMBL" id="PYH64744.1"/>
    </source>
</evidence>
<dbReference type="GeneID" id="37206116"/>
<feature type="region of interest" description="Disordered" evidence="1">
    <location>
        <begin position="1"/>
        <end position="31"/>
    </location>
</feature>
<dbReference type="EMBL" id="KZ821641">
    <property type="protein sequence ID" value="PYH64744.1"/>
    <property type="molecule type" value="Genomic_DNA"/>
</dbReference>
<dbReference type="RefSeq" id="XP_025558538.1">
    <property type="nucleotide sequence ID" value="XM_025701524.1"/>
</dbReference>